<comment type="caution">
    <text evidence="8">The sequence shown here is derived from an EMBL/GenBank/DDBJ whole genome shotgun (WGS) entry which is preliminary data.</text>
</comment>
<sequence>MLHRISTVVTVLFLALIASASVVLVERTETPAPPTTPPPVSQCNTGPVQCCNSVQAANSPGLAGLLALLGVIVGPLTGQVGVTCSPLSVIGLPGNSCSAQPVCCTNNTFNGIIALGCTPININL</sequence>
<proteinExistence type="inferred from homology"/>
<dbReference type="InterPro" id="IPR001338">
    <property type="entry name" value="Class_I_Hydrophobin"/>
</dbReference>
<keyword evidence="9" id="KW-1185">Reference proteome</keyword>
<organism evidence="8 9">
    <name type="scientific">Ephemerocybe angulata</name>
    <dbReference type="NCBI Taxonomy" id="980116"/>
    <lineage>
        <taxon>Eukaryota</taxon>
        <taxon>Fungi</taxon>
        <taxon>Dikarya</taxon>
        <taxon>Basidiomycota</taxon>
        <taxon>Agaricomycotina</taxon>
        <taxon>Agaricomycetes</taxon>
        <taxon>Agaricomycetidae</taxon>
        <taxon>Agaricales</taxon>
        <taxon>Agaricineae</taxon>
        <taxon>Psathyrellaceae</taxon>
        <taxon>Ephemerocybe</taxon>
    </lineage>
</organism>
<dbReference type="Proteomes" id="UP000541558">
    <property type="component" value="Unassembled WGS sequence"/>
</dbReference>
<dbReference type="CDD" id="cd23507">
    <property type="entry name" value="hydrophobin_I"/>
    <property type="match status" value="1"/>
</dbReference>
<protein>
    <recommendedName>
        <fullName evidence="7">Hydrophobin</fullName>
    </recommendedName>
</protein>
<evidence type="ECO:0000256" key="3">
    <source>
        <dbReference type="ARBA" id="ARBA00022512"/>
    </source>
</evidence>
<evidence type="ECO:0000256" key="2">
    <source>
        <dbReference type="ARBA" id="ARBA00010446"/>
    </source>
</evidence>
<evidence type="ECO:0000256" key="6">
    <source>
        <dbReference type="ARBA" id="ARBA00023157"/>
    </source>
</evidence>
<keyword evidence="5 7" id="KW-0732">Signal</keyword>
<accession>A0A8H5CG63</accession>
<dbReference type="SMART" id="SM00075">
    <property type="entry name" value="HYDRO"/>
    <property type="match status" value="1"/>
</dbReference>
<dbReference type="OrthoDB" id="4225815at2759"/>
<keyword evidence="6 7" id="KW-1015">Disulfide bond</keyword>
<comment type="subcellular location">
    <subcellularLocation>
        <location evidence="1 7">Secreted</location>
        <location evidence="1 7">Cell wall</location>
    </subcellularLocation>
</comment>
<reference evidence="8 9" key="1">
    <citation type="journal article" date="2020" name="ISME J.">
        <title>Uncovering the hidden diversity of litter-decomposition mechanisms in mushroom-forming fungi.</title>
        <authorList>
            <person name="Floudas D."/>
            <person name="Bentzer J."/>
            <person name="Ahren D."/>
            <person name="Johansson T."/>
            <person name="Persson P."/>
            <person name="Tunlid A."/>
        </authorList>
    </citation>
    <scope>NUCLEOTIDE SEQUENCE [LARGE SCALE GENOMIC DNA]</scope>
    <source>
        <strain evidence="8 9">CBS 175.51</strain>
    </source>
</reference>
<evidence type="ECO:0000256" key="7">
    <source>
        <dbReference type="RuleBase" id="RU365009"/>
    </source>
</evidence>
<dbReference type="InterPro" id="IPR019778">
    <property type="entry name" value="Class_I_Hydrophobin_CS"/>
</dbReference>
<evidence type="ECO:0000256" key="5">
    <source>
        <dbReference type="ARBA" id="ARBA00022729"/>
    </source>
</evidence>
<dbReference type="GO" id="GO:0009277">
    <property type="term" value="C:fungal-type cell wall"/>
    <property type="evidence" value="ECO:0007669"/>
    <property type="project" value="InterPro"/>
</dbReference>
<evidence type="ECO:0000256" key="4">
    <source>
        <dbReference type="ARBA" id="ARBA00022525"/>
    </source>
</evidence>
<dbReference type="EMBL" id="JAACJK010000002">
    <property type="protein sequence ID" value="KAF5341160.1"/>
    <property type="molecule type" value="Genomic_DNA"/>
</dbReference>
<evidence type="ECO:0000313" key="8">
    <source>
        <dbReference type="EMBL" id="KAF5341160.1"/>
    </source>
</evidence>
<dbReference type="Pfam" id="PF01185">
    <property type="entry name" value="Hydrophobin"/>
    <property type="match status" value="1"/>
</dbReference>
<evidence type="ECO:0000313" key="9">
    <source>
        <dbReference type="Proteomes" id="UP000541558"/>
    </source>
</evidence>
<name>A0A8H5CG63_9AGAR</name>
<feature type="chain" id="PRO_5034749703" description="Hydrophobin" evidence="7">
    <location>
        <begin position="21"/>
        <end position="124"/>
    </location>
</feature>
<comment type="similarity">
    <text evidence="2 7">Belongs to the fungal hydrophobin family.</text>
</comment>
<dbReference type="PROSITE" id="PS00956">
    <property type="entry name" value="HYDROPHOBIN"/>
    <property type="match status" value="1"/>
</dbReference>
<feature type="signal peptide" evidence="7">
    <location>
        <begin position="1"/>
        <end position="20"/>
    </location>
</feature>
<dbReference type="AlphaFoldDB" id="A0A8H5CG63"/>
<dbReference type="GO" id="GO:0005199">
    <property type="term" value="F:structural constituent of cell wall"/>
    <property type="evidence" value="ECO:0007669"/>
    <property type="project" value="InterPro"/>
</dbReference>
<keyword evidence="3 7" id="KW-0134">Cell wall</keyword>
<keyword evidence="4 7" id="KW-0964">Secreted</keyword>
<evidence type="ECO:0000256" key="1">
    <source>
        <dbReference type="ARBA" id="ARBA00004191"/>
    </source>
</evidence>
<gene>
    <name evidence="8" type="ORF">D9611_005890</name>
</gene>